<dbReference type="InterPro" id="IPR011010">
    <property type="entry name" value="DNA_brk_join_enz"/>
</dbReference>
<keyword evidence="1" id="KW-0229">DNA integration</keyword>
<sequence>MHFQSENDANSWVHSYDCYLRDVAGVAAATRTRYWRVVRRFVAACFDDTAQWAAPSVQQITGFICEEAASKKGCGRGVPVTAVRSFLRFLAWRGIVPSGLDRAIPRTRLAAHASLPRRLSADDISRLLDAVMTSKAPCRDRAILLLAVQLGLRCAEIIAMEIDDIDWRAGVIRTRVRKSHRERALPLPQDVGTALAAYIEQERPSGLGRGLFIGVNNPPSRLSNTTAITQIVKRNLRRAGIPLGRLSGAHMLRHTAASRLINGGASFSEVADLLGHQRLQTTAIYAKLDLPTLSRVSMPWIGGAR</sequence>
<accession>A0ABR7UEA3</accession>
<dbReference type="RefSeq" id="WP_188103608.1">
    <property type="nucleotide sequence ID" value="NZ_JAANIH010000034.1"/>
</dbReference>
<dbReference type="SUPFAM" id="SSF56349">
    <property type="entry name" value="DNA breaking-rejoining enzymes"/>
    <property type="match status" value="1"/>
</dbReference>
<name>A0ABR7UEA3_9BRAD</name>
<organism evidence="4 5">
    <name type="scientific">Bradyrhizobium campsiandrae</name>
    <dbReference type="NCBI Taxonomy" id="1729892"/>
    <lineage>
        <taxon>Bacteria</taxon>
        <taxon>Pseudomonadati</taxon>
        <taxon>Pseudomonadota</taxon>
        <taxon>Alphaproteobacteria</taxon>
        <taxon>Hyphomicrobiales</taxon>
        <taxon>Nitrobacteraceae</taxon>
        <taxon>Bradyrhizobium</taxon>
    </lineage>
</organism>
<dbReference type="Proteomes" id="UP000639516">
    <property type="component" value="Unassembled WGS sequence"/>
</dbReference>
<evidence type="ECO:0000259" key="3">
    <source>
        <dbReference type="PROSITE" id="PS51898"/>
    </source>
</evidence>
<evidence type="ECO:0000313" key="5">
    <source>
        <dbReference type="Proteomes" id="UP000639516"/>
    </source>
</evidence>
<evidence type="ECO:0000313" key="4">
    <source>
        <dbReference type="EMBL" id="MBC9981960.1"/>
    </source>
</evidence>
<dbReference type="InterPro" id="IPR050090">
    <property type="entry name" value="Tyrosine_recombinase_XerCD"/>
</dbReference>
<dbReference type="PANTHER" id="PTHR30349:SF90">
    <property type="entry name" value="TYROSINE RECOMBINASE XERD"/>
    <property type="match status" value="1"/>
</dbReference>
<evidence type="ECO:0000256" key="2">
    <source>
        <dbReference type="ARBA" id="ARBA00023172"/>
    </source>
</evidence>
<comment type="caution">
    <text evidence="4">The sequence shown here is derived from an EMBL/GenBank/DDBJ whole genome shotgun (WGS) entry which is preliminary data.</text>
</comment>
<keyword evidence="5" id="KW-1185">Reference proteome</keyword>
<proteinExistence type="predicted"/>
<dbReference type="PROSITE" id="PS51898">
    <property type="entry name" value="TYR_RECOMBINASE"/>
    <property type="match status" value="1"/>
</dbReference>
<dbReference type="PANTHER" id="PTHR30349">
    <property type="entry name" value="PHAGE INTEGRASE-RELATED"/>
    <property type="match status" value="1"/>
</dbReference>
<dbReference type="EMBL" id="JAATTO010000044">
    <property type="protein sequence ID" value="MBC9981960.1"/>
    <property type="molecule type" value="Genomic_DNA"/>
</dbReference>
<dbReference type="Pfam" id="PF00589">
    <property type="entry name" value="Phage_integrase"/>
    <property type="match status" value="1"/>
</dbReference>
<dbReference type="InterPro" id="IPR002104">
    <property type="entry name" value="Integrase_catalytic"/>
</dbReference>
<dbReference type="InterPro" id="IPR013762">
    <property type="entry name" value="Integrase-like_cat_sf"/>
</dbReference>
<dbReference type="Gene3D" id="1.10.443.10">
    <property type="entry name" value="Intergrase catalytic core"/>
    <property type="match status" value="1"/>
</dbReference>
<gene>
    <name evidence="4" type="ORF">HA482_27485</name>
</gene>
<keyword evidence="2" id="KW-0233">DNA recombination</keyword>
<reference evidence="4 5" key="1">
    <citation type="journal article" date="2020" name="Arch. Microbiol.">
        <title>Bradyrhizobium campsiandrae sp. nov., a nitrogen-fixing bacterial strain isolated from a native leguminous tree from the Amazon adapted to flooded conditions.</title>
        <authorList>
            <person name="Cabral Michel D."/>
            <person name="Martins da Costa E."/>
            <person name="Azarias Guimaraes A."/>
            <person name="Soares de Carvalho T."/>
            <person name="Santos de Castro Caputo P."/>
            <person name="Willems A."/>
            <person name="de Souza Moreira F.M."/>
        </authorList>
    </citation>
    <scope>NUCLEOTIDE SEQUENCE [LARGE SCALE GENOMIC DNA]</scope>
    <source>
        <strain evidence="5">INPA 384B</strain>
    </source>
</reference>
<evidence type="ECO:0000256" key="1">
    <source>
        <dbReference type="ARBA" id="ARBA00022908"/>
    </source>
</evidence>
<protein>
    <submittedName>
        <fullName evidence="4">Tyrosine-type recombinase/integrase</fullName>
    </submittedName>
</protein>
<feature type="domain" description="Tyr recombinase" evidence="3">
    <location>
        <begin position="114"/>
        <end position="298"/>
    </location>
</feature>